<keyword evidence="3" id="KW-1185">Reference proteome</keyword>
<organism evidence="2 3">
    <name type="scientific">Penicillium desertorum</name>
    <dbReference type="NCBI Taxonomy" id="1303715"/>
    <lineage>
        <taxon>Eukaryota</taxon>
        <taxon>Fungi</taxon>
        <taxon>Dikarya</taxon>
        <taxon>Ascomycota</taxon>
        <taxon>Pezizomycotina</taxon>
        <taxon>Eurotiomycetes</taxon>
        <taxon>Eurotiomycetidae</taxon>
        <taxon>Eurotiales</taxon>
        <taxon>Aspergillaceae</taxon>
        <taxon>Penicillium</taxon>
    </lineage>
</organism>
<gene>
    <name evidence="2" type="ORF">N7530_006825</name>
</gene>
<reference evidence="2" key="1">
    <citation type="submission" date="2022-12" db="EMBL/GenBank/DDBJ databases">
        <authorList>
            <person name="Petersen C."/>
        </authorList>
    </citation>
    <scope>NUCLEOTIDE SEQUENCE</scope>
    <source>
        <strain evidence="2">IBT 17660</strain>
    </source>
</reference>
<evidence type="ECO:0000313" key="2">
    <source>
        <dbReference type="EMBL" id="KAJ5472824.1"/>
    </source>
</evidence>
<protein>
    <submittedName>
        <fullName evidence="2">Uncharacterized protein</fullName>
    </submittedName>
</protein>
<accession>A0A9X0BMM0</accession>
<dbReference type="OrthoDB" id="4368687at2759"/>
<feature type="region of interest" description="Disordered" evidence="1">
    <location>
        <begin position="117"/>
        <end position="144"/>
    </location>
</feature>
<feature type="compositionally biased region" description="Basic and acidic residues" evidence="1">
    <location>
        <begin position="133"/>
        <end position="144"/>
    </location>
</feature>
<name>A0A9X0BMM0_9EURO</name>
<reference evidence="2" key="2">
    <citation type="journal article" date="2023" name="IMA Fungus">
        <title>Comparative genomic study of the Penicillium genus elucidates a diverse pangenome and 15 lateral gene transfer events.</title>
        <authorList>
            <person name="Petersen C."/>
            <person name="Sorensen T."/>
            <person name="Nielsen M.R."/>
            <person name="Sondergaard T.E."/>
            <person name="Sorensen J.L."/>
            <person name="Fitzpatrick D.A."/>
            <person name="Frisvad J.C."/>
            <person name="Nielsen K.L."/>
        </authorList>
    </citation>
    <scope>NUCLEOTIDE SEQUENCE</scope>
    <source>
        <strain evidence="2">IBT 17660</strain>
    </source>
</reference>
<feature type="region of interest" description="Disordered" evidence="1">
    <location>
        <begin position="35"/>
        <end position="70"/>
    </location>
</feature>
<proteinExistence type="predicted"/>
<comment type="caution">
    <text evidence="2">The sequence shown here is derived from an EMBL/GenBank/DDBJ whole genome shotgun (WGS) entry which is preliminary data.</text>
</comment>
<evidence type="ECO:0000256" key="1">
    <source>
        <dbReference type="SAM" id="MobiDB-lite"/>
    </source>
</evidence>
<dbReference type="Proteomes" id="UP001147760">
    <property type="component" value="Unassembled WGS sequence"/>
</dbReference>
<dbReference type="EMBL" id="JAPWDO010000004">
    <property type="protein sequence ID" value="KAJ5472824.1"/>
    <property type="molecule type" value="Genomic_DNA"/>
</dbReference>
<dbReference type="AlphaFoldDB" id="A0A9X0BMM0"/>
<evidence type="ECO:0000313" key="3">
    <source>
        <dbReference type="Proteomes" id="UP001147760"/>
    </source>
</evidence>
<feature type="compositionally biased region" description="Polar residues" evidence="1">
    <location>
        <begin position="42"/>
        <end position="54"/>
    </location>
</feature>
<sequence length="144" mass="15730">MDASGIIGIEVGYTPTDFLDPGAPGELEHRKGFIQAPRSAPSKVSSKSVTQRGQRTPMRENWTPAPSSRRIGAAAVRDTLSVERGCKMGDEDISTVYTAECRCVQMALQQTQEGRYGTVWRTNGDGGEEGEEREGIEKPDQVTR</sequence>